<comment type="function">
    <text evidence="8">Essential core component of the TIM22 complex, a complex that mediates the import and insertion of multi-pass transmembrane proteins into the mitochondrial inner membrane. In the TIM22 complex, it constitutes the voltage-activated and signal-gated channel. Forms a twin-pore translocase that uses the membrane potential as external driving force in 2 voltage-dependent steps.</text>
</comment>
<dbReference type="InParanoid" id="A9UQH5"/>
<evidence type="ECO:0000256" key="1">
    <source>
        <dbReference type="ARBA" id="ARBA00004448"/>
    </source>
</evidence>
<dbReference type="PANTHER" id="PTHR14110:SF0">
    <property type="entry name" value="MITOCHONDRIAL IMPORT INNER MEMBRANE TRANSLOCASE SUBUNIT TIM22"/>
    <property type="match status" value="1"/>
</dbReference>
<keyword evidence="8" id="KW-0653">Protein transport</keyword>
<proteinExistence type="inferred from homology"/>
<evidence type="ECO:0000256" key="4">
    <source>
        <dbReference type="ARBA" id="ARBA00022792"/>
    </source>
</evidence>
<dbReference type="RefSeq" id="XP_001742362.1">
    <property type="nucleotide sequence ID" value="XM_001742310.1"/>
</dbReference>
<keyword evidence="4 8" id="KW-0999">Mitochondrion inner membrane</keyword>
<dbReference type="GO" id="GO:0008320">
    <property type="term" value="F:protein transmembrane transporter activity"/>
    <property type="evidence" value="ECO:0000318"/>
    <property type="project" value="GO_Central"/>
</dbReference>
<dbReference type="eggNOG" id="KOG3225">
    <property type="taxonomic scope" value="Eukaryota"/>
</dbReference>
<comment type="subunit">
    <text evidence="8">Component of the TIM22 complex.</text>
</comment>
<dbReference type="KEGG" id="mbr:MONBRDRAFT_30975"/>
<dbReference type="OMA" id="VNPNMAD"/>
<evidence type="ECO:0000256" key="6">
    <source>
        <dbReference type="ARBA" id="ARBA00023128"/>
    </source>
</evidence>
<sequence>MVNPTEETIKAVLESCGMKAAMSFVGGGVLGAGMGVFFASMDVSMPYSVPGMQVPGQPSFEERSNMTTRETIRSMGRQLGSRAWSYGKSFAFIGFMFAGSECLIESHRAKHDSVNTAGAACFTGGIMGLRAGPTPALFGCATFVAFSFVMDQLLGGAGFDAPSKPENTDTTLTAPSGAAPIAAQ</sequence>
<keyword evidence="7 8" id="KW-0472">Membrane</keyword>
<keyword evidence="5 8" id="KW-1133">Transmembrane helix</keyword>
<evidence type="ECO:0000256" key="8">
    <source>
        <dbReference type="RuleBase" id="RU367038"/>
    </source>
</evidence>
<dbReference type="GeneID" id="5887384"/>
<dbReference type="EMBL" id="CH991543">
    <property type="protein sequence ID" value="EDQ92600.1"/>
    <property type="molecule type" value="Genomic_DNA"/>
</dbReference>
<evidence type="ECO:0000313" key="11">
    <source>
        <dbReference type="Proteomes" id="UP000001357"/>
    </source>
</evidence>
<protein>
    <recommendedName>
        <fullName evidence="8">Mitochondrial import inner membrane translocase subunit TIM22</fullName>
    </recommendedName>
</protein>
<reference evidence="10 11" key="1">
    <citation type="journal article" date="2008" name="Nature">
        <title>The genome of the choanoflagellate Monosiga brevicollis and the origin of metazoans.</title>
        <authorList>
            <consortium name="JGI Sequencing"/>
            <person name="King N."/>
            <person name="Westbrook M.J."/>
            <person name="Young S.L."/>
            <person name="Kuo A."/>
            <person name="Abedin M."/>
            <person name="Chapman J."/>
            <person name="Fairclough S."/>
            <person name="Hellsten U."/>
            <person name="Isogai Y."/>
            <person name="Letunic I."/>
            <person name="Marr M."/>
            <person name="Pincus D."/>
            <person name="Putnam N."/>
            <person name="Rokas A."/>
            <person name="Wright K.J."/>
            <person name="Zuzow R."/>
            <person name="Dirks W."/>
            <person name="Good M."/>
            <person name="Goodstein D."/>
            <person name="Lemons D."/>
            <person name="Li W."/>
            <person name="Lyons J.B."/>
            <person name="Morris A."/>
            <person name="Nichols S."/>
            <person name="Richter D.J."/>
            <person name="Salamov A."/>
            <person name="Bork P."/>
            <person name="Lim W.A."/>
            <person name="Manning G."/>
            <person name="Miller W.T."/>
            <person name="McGinnis W."/>
            <person name="Shapiro H."/>
            <person name="Tjian R."/>
            <person name="Grigoriev I.V."/>
            <person name="Rokhsar D."/>
        </authorList>
    </citation>
    <scope>NUCLEOTIDE SEQUENCE [LARGE SCALE GENOMIC DNA]</scope>
    <source>
        <strain evidence="11">MX1 / ATCC 50154</strain>
    </source>
</reference>
<dbReference type="AlphaFoldDB" id="A9UQH5"/>
<evidence type="ECO:0000256" key="5">
    <source>
        <dbReference type="ARBA" id="ARBA00022989"/>
    </source>
</evidence>
<evidence type="ECO:0000256" key="3">
    <source>
        <dbReference type="ARBA" id="ARBA00022692"/>
    </source>
</evidence>
<comment type="subcellular location">
    <subcellularLocation>
        <location evidence="1 8">Mitochondrion inner membrane</location>
        <topology evidence="1 8">Multi-pass membrane protein</topology>
    </subcellularLocation>
</comment>
<keyword evidence="6 8" id="KW-0496">Mitochondrion</keyword>
<comment type="similarity">
    <text evidence="2 8">Belongs to the Tim17/Tim22/Tim23 family.</text>
</comment>
<comment type="caution">
    <text evidence="8">Lacks conserved residue(s) required for the propagation of feature annotation.</text>
</comment>
<keyword evidence="3 8" id="KW-0812">Transmembrane</keyword>
<accession>A9UQH5</accession>
<dbReference type="PANTHER" id="PTHR14110">
    <property type="entry name" value="MITOCHONDRIAL IMPORT INNER MEMBRANE TRANSLOCASE SUBUNIT TIM22"/>
    <property type="match status" value="1"/>
</dbReference>
<dbReference type="GO" id="GO:0030943">
    <property type="term" value="F:mitochondrion targeting sequence binding"/>
    <property type="evidence" value="ECO:0000318"/>
    <property type="project" value="GO_Central"/>
</dbReference>
<gene>
    <name evidence="10" type="ORF">MONBRDRAFT_30975</name>
</gene>
<feature type="transmembrane region" description="Helical" evidence="8">
    <location>
        <begin position="20"/>
        <end position="39"/>
    </location>
</feature>
<organism evidence="10 11">
    <name type="scientific">Monosiga brevicollis</name>
    <name type="common">Choanoflagellate</name>
    <dbReference type="NCBI Taxonomy" id="81824"/>
    <lineage>
        <taxon>Eukaryota</taxon>
        <taxon>Choanoflagellata</taxon>
        <taxon>Craspedida</taxon>
        <taxon>Salpingoecidae</taxon>
        <taxon>Monosiga</taxon>
    </lineage>
</organism>
<feature type="region of interest" description="Disordered" evidence="9">
    <location>
        <begin position="160"/>
        <end position="184"/>
    </location>
</feature>
<dbReference type="GO" id="GO:0045039">
    <property type="term" value="P:protein insertion into mitochondrial inner membrane"/>
    <property type="evidence" value="ECO:0000318"/>
    <property type="project" value="GO_Central"/>
</dbReference>
<dbReference type="GO" id="GO:0042721">
    <property type="term" value="C:TIM22 mitochondrial import inner membrane insertion complex"/>
    <property type="evidence" value="ECO:0000318"/>
    <property type="project" value="GO_Central"/>
</dbReference>
<dbReference type="Proteomes" id="UP000001357">
    <property type="component" value="Unassembled WGS sequence"/>
</dbReference>
<dbReference type="Pfam" id="PF02466">
    <property type="entry name" value="Tim17"/>
    <property type="match status" value="1"/>
</dbReference>
<evidence type="ECO:0000256" key="7">
    <source>
        <dbReference type="ARBA" id="ARBA00023136"/>
    </source>
</evidence>
<keyword evidence="11" id="KW-1185">Reference proteome</keyword>
<keyword evidence="8" id="KW-0811">Translocation</keyword>
<dbReference type="InterPro" id="IPR039175">
    <property type="entry name" value="TIM22"/>
</dbReference>
<dbReference type="STRING" id="81824.A9UQH5"/>
<evidence type="ECO:0000256" key="2">
    <source>
        <dbReference type="ARBA" id="ARBA00008444"/>
    </source>
</evidence>
<dbReference type="FunCoup" id="A9UQH5">
    <property type="interactions" value="851"/>
</dbReference>
<evidence type="ECO:0000256" key="9">
    <source>
        <dbReference type="SAM" id="MobiDB-lite"/>
    </source>
</evidence>
<name>A9UQH5_MONBE</name>
<evidence type="ECO:0000313" key="10">
    <source>
        <dbReference type="EMBL" id="EDQ92600.1"/>
    </source>
</evidence>
<keyword evidence="8" id="KW-0813">Transport</keyword>